<feature type="coiled-coil region" evidence="7">
    <location>
        <begin position="97"/>
        <end position="131"/>
    </location>
</feature>
<comment type="subcellular location">
    <subcellularLocation>
        <location evidence="1">Membrane</location>
        <topology evidence="1">Multi-pass membrane protein</topology>
    </subcellularLocation>
</comment>
<feature type="transmembrane region" description="Helical" evidence="8">
    <location>
        <begin position="220"/>
        <end position="243"/>
    </location>
</feature>
<keyword evidence="4 8" id="KW-0812">Transmembrane</keyword>
<evidence type="ECO:0000256" key="4">
    <source>
        <dbReference type="ARBA" id="ARBA00022692"/>
    </source>
</evidence>
<dbReference type="Pfam" id="PF00083">
    <property type="entry name" value="Sugar_tr"/>
    <property type="match status" value="2"/>
</dbReference>
<name>A0ABM1THM1_LIMPO</name>
<dbReference type="GeneID" id="106471042"/>
<dbReference type="InterPro" id="IPR003663">
    <property type="entry name" value="Sugar/inositol_transpt"/>
</dbReference>
<evidence type="ECO:0000256" key="3">
    <source>
        <dbReference type="ARBA" id="ARBA00022448"/>
    </source>
</evidence>
<feature type="transmembrane region" description="Helical" evidence="8">
    <location>
        <begin position="63"/>
        <end position="82"/>
    </location>
</feature>
<feature type="transmembrane region" description="Helical" evidence="8">
    <location>
        <begin position="374"/>
        <end position="394"/>
    </location>
</feature>
<evidence type="ECO:0000313" key="11">
    <source>
        <dbReference type="RefSeq" id="XP_022255377.1"/>
    </source>
</evidence>
<feature type="domain" description="Major facilitator superfamily (MFS) profile" evidence="9">
    <location>
        <begin position="1"/>
        <end position="422"/>
    </location>
</feature>
<organism evidence="10 11">
    <name type="scientific">Limulus polyphemus</name>
    <name type="common">Atlantic horseshoe crab</name>
    <dbReference type="NCBI Taxonomy" id="6850"/>
    <lineage>
        <taxon>Eukaryota</taxon>
        <taxon>Metazoa</taxon>
        <taxon>Ecdysozoa</taxon>
        <taxon>Arthropoda</taxon>
        <taxon>Chelicerata</taxon>
        <taxon>Merostomata</taxon>
        <taxon>Xiphosura</taxon>
        <taxon>Limulidae</taxon>
        <taxon>Limulus</taxon>
    </lineage>
</organism>
<evidence type="ECO:0000256" key="7">
    <source>
        <dbReference type="SAM" id="Coils"/>
    </source>
</evidence>
<evidence type="ECO:0000259" key="9">
    <source>
        <dbReference type="PROSITE" id="PS50850"/>
    </source>
</evidence>
<sequence length="473" mass="52954">RGKSNPGFKRGLTSMIVPLYLSEVAPFDIRGRLVTLNGCFFAGGQFVAALIDGTFSNDKMNGWRFMFGLAAIPSFTQFFGFLRMPESPRWLVARGKYHEALEVLKRIRGQVVQAEKEFESIKSNCLETERQMEAKDSTSIFVHIFQNPAVKRALTVGCLLHLTQQFVGINTVMYYSSSVIEMTGVRSESSVVWLPTVTTAINFCCSFLGLFLVEKIGRRYLTLFSLAGVATSLGIMAIGFQLANTHSPQTEISGTDGPNTLCSSYSSCSQCVNNPRCGYCFLDLPFGPLNGSCLFSDQINPHMSVTGQCNNSVLEVPLTWAYEWCPSNYSWLILFGLILYLLCFASGMGFMSWTVNSQIYPFWARSTCNATATSVNWLSNLVVSLTFLTLVEFLNKYGLLWLYMSFAILGWIYFFLMLPETRGKQLEEVEDLFAHPWWQDATTADEPKTVQYVHIRGINLATNVDDPDSGDES</sequence>
<dbReference type="PRINTS" id="PR00171">
    <property type="entry name" value="SUGRTRNSPORT"/>
</dbReference>
<comment type="similarity">
    <text evidence="2">Belongs to the major facilitator superfamily. Sugar transporter (TC 2.A.1.1) family.</text>
</comment>
<keyword evidence="3" id="KW-0813">Transport</keyword>
<evidence type="ECO:0000313" key="10">
    <source>
        <dbReference type="Proteomes" id="UP000694941"/>
    </source>
</evidence>
<keyword evidence="5 8" id="KW-1133">Transmembrane helix</keyword>
<gene>
    <name evidence="11" type="primary">LOC106471042</name>
</gene>
<dbReference type="InterPro" id="IPR005829">
    <property type="entry name" value="Sugar_transporter_CS"/>
</dbReference>
<dbReference type="PROSITE" id="PS00216">
    <property type="entry name" value="SUGAR_TRANSPORT_1"/>
    <property type="match status" value="1"/>
</dbReference>
<feature type="transmembrane region" description="Helical" evidence="8">
    <location>
        <begin position="329"/>
        <end position="353"/>
    </location>
</feature>
<dbReference type="InterPro" id="IPR005828">
    <property type="entry name" value="MFS_sugar_transport-like"/>
</dbReference>
<evidence type="ECO:0000256" key="5">
    <source>
        <dbReference type="ARBA" id="ARBA00022989"/>
    </source>
</evidence>
<feature type="transmembrane region" description="Helical" evidence="8">
    <location>
        <begin position="192"/>
        <end position="213"/>
    </location>
</feature>
<evidence type="ECO:0000256" key="1">
    <source>
        <dbReference type="ARBA" id="ARBA00004141"/>
    </source>
</evidence>
<proteinExistence type="inferred from homology"/>
<keyword evidence="6 8" id="KW-0472">Membrane</keyword>
<dbReference type="InterPro" id="IPR036259">
    <property type="entry name" value="MFS_trans_sf"/>
</dbReference>
<dbReference type="SUPFAM" id="SSF103473">
    <property type="entry name" value="MFS general substrate transporter"/>
    <property type="match status" value="1"/>
</dbReference>
<dbReference type="Gene3D" id="1.20.1250.20">
    <property type="entry name" value="MFS general substrate transporter like domains"/>
    <property type="match status" value="2"/>
</dbReference>
<feature type="non-terminal residue" evidence="11">
    <location>
        <position position="1"/>
    </location>
</feature>
<dbReference type="RefSeq" id="XP_022255377.1">
    <property type="nucleotide sequence ID" value="XM_022399669.1"/>
</dbReference>
<dbReference type="PANTHER" id="PTHR48020:SF12">
    <property type="entry name" value="PROTON MYO-INOSITOL COTRANSPORTER"/>
    <property type="match status" value="1"/>
</dbReference>
<feature type="transmembrane region" description="Helical" evidence="8">
    <location>
        <begin position="153"/>
        <end position="172"/>
    </location>
</feature>
<feature type="transmembrane region" description="Helical" evidence="8">
    <location>
        <begin position="33"/>
        <end position="51"/>
    </location>
</feature>
<feature type="transmembrane region" description="Helical" evidence="8">
    <location>
        <begin position="400"/>
        <end position="418"/>
    </location>
</feature>
<protein>
    <submittedName>
        <fullName evidence="11">Proton myo-inositol cotransporter-like</fullName>
    </submittedName>
</protein>
<accession>A0ABM1THM1</accession>
<dbReference type="InterPro" id="IPR050814">
    <property type="entry name" value="Myo-inositol_Transporter"/>
</dbReference>
<dbReference type="PANTHER" id="PTHR48020">
    <property type="entry name" value="PROTON MYO-INOSITOL COTRANSPORTER"/>
    <property type="match status" value="1"/>
</dbReference>
<evidence type="ECO:0000256" key="6">
    <source>
        <dbReference type="ARBA" id="ARBA00023136"/>
    </source>
</evidence>
<evidence type="ECO:0000256" key="8">
    <source>
        <dbReference type="SAM" id="Phobius"/>
    </source>
</evidence>
<keyword evidence="7" id="KW-0175">Coiled coil</keyword>
<dbReference type="PROSITE" id="PS50850">
    <property type="entry name" value="MFS"/>
    <property type="match status" value="1"/>
</dbReference>
<evidence type="ECO:0000256" key="2">
    <source>
        <dbReference type="ARBA" id="ARBA00010992"/>
    </source>
</evidence>
<dbReference type="InterPro" id="IPR020846">
    <property type="entry name" value="MFS_dom"/>
</dbReference>
<reference evidence="11" key="1">
    <citation type="submission" date="2025-08" db="UniProtKB">
        <authorList>
            <consortium name="RefSeq"/>
        </authorList>
    </citation>
    <scope>IDENTIFICATION</scope>
    <source>
        <tissue evidence="11">Muscle</tissue>
    </source>
</reference>
<keyword evidence="10" id="KW-1185">Reference proteome</keyword>
<dbReference type="Proteomes" id="UP000694941">
    <property type="component" value="Unplaced"/>
</dbReference>